<dbReference type="GeneID" id="8300372"/>
<dbReference type="SUPFAM" id="SSF52058">
    <property type="entry name" value="L domain-like"/>
    <property type="match status" value="1"/>
</dbReference>
<gene>
    <name evidence="1" type="ORF">CTRG_02868</name>
</gene>
<dbReference type="EMBL" id="GG692397">
    <property type="protein sequence ID" value="EER34050.1"/>
    <property type="molecule type" value="Genomic_DNA"/>
</dbReference>
<dbReference type="Gene3D" id="3.80.10.10">
    <property type="entry name" value="Ribonuclease Inhibitor"/>
    <property type="match status" value="1"/>
</dbReference>
<dbReference type="InterPro" id="IPR032675">
    <property type="entry name" value="LRR_dom_sf"/>
</dbReference>
<evidence type="ECO:0000313" key="2">
    <source>
        <dbReference type="Proteomes" id="UP000002037"/>
    </source>
</evidence>
<dbReference type="AlphaFoldDB" id="C5M8Z6"/>
<organism evidence="1 2">
    <name type="scientific">Candida tropicalis (strain ATCC MYA-3404 / T1)</name>
    <name type="common">Yeast</name>
    <dbReference type="NCBI Taxonomy" id="294747"/>
    <lineage>
        <taxon>Eukaryota</taxon>
        <taxon>Fungi</taxon>
        <taxon>Dikarya</taxon>
        <taxon>Ascomycota</taxon>
        <taxon>Saccharomycotina</taxon>
        <taxon>Pichiomycetes</taxon>
        <taxon>Debaryomycetaceae</taxon>
        <taxon>Candida/Lodderomyces clade</taxon>
        <taxon>Candida</taxon>
    </lineage>
</organism>
<protein>
    <submittedName>
        <fullName evidence="1">Uncharacterized protein</fullName>
    </submittedName>
</protein>
<dbReference type="KEGG" id="ctp:CTRG_02868"/>
<name>C5M8Z6_CANTT</name>
<accession>C5M8Z6</accession>
<dbReference type="Proteomes" id="UP000002037">
    <property type="component" value="Unassembled WGS sequence"/>
</dbReference>
<keyword evidence="2" id="KW-1185">Reference proteome</keyword>
<evidence type="ECO:0000313" key="1">
    <source>
        <dbReference type="EMBL" id="EER34050.1"/>
    </source>
</evidence>
<dbReference type="HOGENOM" id="CLU_038166_0_0_1"/>
<sequence length="486" mass="56028">MTIMMDDLKQLMNKYGVIPKEAIIDLSVCLNEHPRGEWIKNNGIVIGSDFEHPDEYYPSYEIVISYWCSFYSEVLTKVKKWHVIDDIQSISAHYVLEKVKPYMDLKSISLDFEEYQRHLNDEAKAKIFTTLPDSVLNLSISSSNTTMNFSLLNYPSLKKLKCPITYGNDIYQLPTTLESLEVYSIKGYDDCITFEESDKMFSNLTHFIVVGNGEFEDAGNAIRSMPKLSIFEYENWNNGCDINELGLPESTITSLTLKLAVITGFYSHLKLSNLQHLTIGGEDFPKALFFSGNELPRLKSFAFEEYSSRGRIENSGKLVFPQTLRSLSIEAHFGISGLILPPKLRSLSLIYTKFRQGMMFKLPENLNKLKICGTDINNLNNLHFPSGLMSVEIDYNYKLKSMVHTNLGELKNLFYVRINNNDLYDIDEPNKENKYKLNTLDSNYSDGESFYQKYADLTGDPNWLAREYMDDEEIQEYGIDSDYDWF</sequence>
<proteinExistence type="predicted"/>
<dbReference type="VEuPathDB" id="FungiDB:CTRG_02868"/>
<reference evidence="1 2" key="1">
    <citation type="journal article" date="2009" name="Nature">
        <title>Evolution of pathogenicity and sexual reproduction in eight Candida genomes.</title>
        <authorList>
            <person name="Butler G."/>
            <person name="Rasmussen M.D."/>
            <person name="Lin M.F."/>
            <person name="Santos M.A."/>
            <person name="Sakthikumar S."/>
            <person name="Munro C.A."/>
            <person name="Rheinbay E."/>
            <person name="Grabherr M."/>
            <person name="Forche A."/>
            <person name="Reedy J.L."/>
            <person name="Agrafioti I."/>
            <person name="Arnaud M.B."/>
            <person name="Bates S."/>
            <person name="Brown A.J."/>
            <person name="Brunke S."/>
            <person name="Costanzo M.C."/>
            <person name="Fitzpatrick D.A."/>
            <person name="de Groot P.W."/>
            <person name="Harris D."/>
            <person name="Hoyer L.L."/>
            <person name="Hube B."/>
            <person name="Klis F.M."/>
            <person name="Kodira C."/>
            <person name="Lennard N."/>
            <person name="Logue M.E."/>
            <person name="Martin R."/>
            <person name="Neiman A.M."/>
            <person name="Nikolaou E."/>
            <person name="Quail M.A."/>
            <person name="Quinn J."/>
            <person name="Santos M.C."/>
            <person name="Schmitzberger F.F."/>
            <person name="Sherlock G."/>
            <person name="Shah P."/>
            <person name="Silverstein K.A."/>
            <person name="Skrzypek M.S."/>
            <person name="Soll D."/>
            <person name="Staggs R."/>
            <person name="Stansfield I."/>
            <person name="Stumpf M.P."/>
            <person name="Sudbery P.E."/>
            <person name="Srikantha T."/>
            <person name="Zeng Q."/>
            <person name="Berman J."/>
            <person name="Berriman M."/>
            <person name="Heitman J."/>
            <person name="Gow N.A."/>
            <person name="Lorenz M.C."/>
            <person name="Birren B.W."/>
            <person name="Kellis M."/>
            <person name="Cuomo C.A."/>
        </authorList>
    </citation>
    <scope>NUCLEOTIDE SEQUENCE [LARGE SCALE GENOMIC DNA]</scope>
    <source>
        <strain evidence="2">ATCC MYA-3404 / T1</strain>
    </source>
</reference>
<dbReference type="RefSeq" id="XP_002548571.1">
    <property type="nucleotide sequence ID" value="XM_002548525.1"/>
</dbReference>